<evidence type="ECO:0000313" key="1">
    <source>
        <dbReference type="EMBL" id="ESJ95238.1"/>
    </source>
</evidence>
<accession>A0ABP2ZHD0</accession>
<dbReference type="PIRSF" id="PIRSF037834">
    <property type="entry name" value="PA_CoA_Oase3"/>
    <property type="match status" value="1"/>
</dbReference>
<organism evidence="1 2">
    <name type="scientific">Acinetobacter lwoffii NCTC 5866 = CIP 64.10 = NIPH 512</name>
    <dbReference type="NCBI Taxonomy" id="981327"/>
    <lineage>
        <taxon>Bacteria</taxon>
        <taxon>Pseudomonadati</taxon>
        <taxon>Pseudomonadota</taxon>
        <taxon>Gammaproteobacteria</taxon>
        <taxon>Moraxellales</taxon>
        <taxon>Moraxellaceae</taxon>
        <taxon>Acinetobacter</taxon>
    </lineage>
</organism>
<dbReference type="InterPro" id="IPR009078">
    <property type="entry name" value="Ferritin-like_SF"/>
</dbReference>
<protein>
    <submittedName>
        <fullName evidence="1">Phenylacetate-CoA oxygenase, PaaI subunit</fullName>
    </submittedName>
</protein>
<dbReference type="InterPro" id="IPR012347">
    <property type="entry name" value="Ferritin-like"/>
</dbReference>
<dbReference type="InterPro" id="IPR011882">
    <property type="entry name" value="PaaC"/>
</dbReference>
<keyword evidence="2" id="KW-1185">Reference proteome</keyword>
<dbReference type="PANTHER" id="PTHR30458:SF0">
    <property type="entry name" value="1,2-PHENYLACETYL-COA EPOXIDASE, SUBUNIT C"/>
    <property type="match status" value="1"/>
</dbReference>
<reference evidence="1 2" key="1">
    <citation type="submission" date="2013-10" db="EMBL/GenBank/DDBJ databases">
        <title>The Genome Sequence of Acinetobacter lwoffii NIPH 512.</title>
        <authorList>
            <consortium name="The Broad Institute Genomics Platform"/>
            <consortium name="The Broad Institute Genome Sequencing Center for Infectious Disease"/>
            <person name="Cerqueira G."/>
            <person name="Feldgarden M."/>
            <person name="Courvalin P."/>
            <person name="Grillot-Courvalin C."/>
            <person name="Clermont D."/>
            <person name="Rocha E."/>
            <person name="Yoon E.-J."/>
            <person name="Nemec A."/>
            <person name="Young S.K."/>
            <person name="Zeng Q."/>
            <person name="Gargeya S."/>
            <person name="Fitzgerald M."/>
            <person name="Abouelleil A."/>
            <person name="Alvarado L."/>
            <person name="Berlin A.M."/>
            <person name="Chapman S.B."/>
            <person name="Gainer-Dewar J."/>
            <person name="Goldberg J."/>
            <person name="Gnerre S."/>
            <person name="Griggs A."/>
            <person name="Gujja S."/>
            <person name="Hansen M."/>
            <person name="Howarth C."/>
            <person name="Imamovic A."/>
            <person name="Ireland A."/>
            <person name="Larimer J."/>
            <person name="McCowan C."/>
            <person name="Murphy C."/>
            <person name="Pearson M."/>
            <person name="Poon T.W."/>
            <person name="Priest M."/>
            <person name="Roberts A."/>
            <person name="Saif S."/>
            <person name="Shea T."/>
            <person name="Sykes S."/>
            <person name="Wortman J."/>
            <person name="Nusbaum C."/>
            <person name="Birren B."/>
        </authorList>
    </citation>
    <scope>NUCLEOTIDE SEQUENCE [LARGE SCALE GENOMIC DNA]</scope>
    <source>
        <strain evidence="1 2">NIPH 512</strain>
    </source>
</reference>
<dbReference type="SUPFAM" id="SSF47240">
    <property type="entry name" value="Ferritin-like"/>
    <property type="match status" value="1"/>
</dbReference>
<gene>
    <name evidence="1" type="ORF">P800_00042</name>
</gene>
<sequence>MMTNQVLAEFLLHVGDSQLILSHRLAEWCGHAPELELDIALANIGLDLLGQARTALSLAGEVEEQGRDEDRLAYFRTEREYRNLLLCEQPNGDFAQTLVRQWLMDHYHALLFSALSQSQHAELAAFAVKSLKEVKYHQRFSTTWMERLSLGTAEAHEKTQQGLNQLWRFTEELFVLTADERQLVDSGVIPDIENLKAQWLETITAELARFELSLPELGAYRSGAKQGLHTEHLGFVLAELQYMQRSYPNMNW</sequence>
<comment type="caution">
    <text evidence="1">The sequence shown here is derived from an EMBL/GenBank/DDBJ whole genome shotgun (WGS) entry which is preliminary data.</text>
</comment>
<dbReference type="EMBL" id="AYHO01000002">
    <property type="protein sequence ID" value="ESJ95238.1"/>
    <property type="molecule type" value="Genomic_DNA"/>
</dbReference>
<dbReference type="NCBIfam" id="TIGR02158">
    <property type="entry name" value="PA_CoA_Oxy3"/>
    <property type="match status" value="1"/>
</dbReference>
<dbReference type="Gene3D" id="1.20.1260.10">
    <property type="match status" value="1"/>
</dbReference>
<name>A0ABP2ZHD0_ACILW</name>
<dbReference type="PANTHER" id="PTHR30458">
    <property type="entry name" value="PHENYLACETIC ACID DEGRADATION PROTEIN PAA"/>
    <property type="match status" value="1"/>
</dbReference>
<dbReference type="Pfam" id="PF05138">
    <property type="entry name" value="PaaA_PaaC"/>
    <property type="match status" value="1"/>
</dbReference>
<evidence type="ECO:0000313" key="2">
    <source>
        <dbReference type="Proteomes" id="UP000018465"/>
    </source>
</evidence>
<proteinExistence type="predicted"/>
<dbReference type="InterPro" id="IPR052703">
    <property type="entry name" value="Aromatic_CoA_ox/epox"/>
</dbReference>
<dbReference type="Proteomes" id="UP000018465">
    <property type="component" value="Unassembled WGS sequence"/>
</dbReference>
<dbReference type="InterPro" id="IPR007814">
    <property type="entry name" value="PaaA_PaaC"/>
</dbReference>